<dbReference type="CDD" id="cd00082">
    <property type="entry name" value="HisKA"/>
    <property type="match status" value="1"/>
</dbReference>
<dbReference type="CDD" id="cd17580">
    <property type="entry name" value="REC_2_DhkD-like"/>
    <property type="match status" value="1"/>
</dbReference>
<dbReference type="Gene3D" id="3.30.565.10">
    <property type="entry name" value="Histidine kinase-like ATPase, C-terminal domain"/>
    <property type="match status" value="1"/>
</dbReference>
<evidence type="ECO:0000259" key="5">
    <source>
        <dbReference type="PROSITE" id="PS50109"/>
    </source>
</evidence>
<dbReference type="GO" id="GO:0005524">
    <property type="term" value="F:ATP binding"/>
    <property type="evidence" value="ECO:0007669"/>
    <property type="project" value="UniProtKB-KW"/>
</dbReference>
<proteinExistence type="predicted"/>
<dbReference type="SUPFAM" id="SSF47384">
    <property type="entry name" value="Homodimeric domain of signal transducing histidine kinase"/>
    <property type="match status" value="1"/>
</dbReference>
<protein>
    <recommendedName>
        <fullName evidence="2">histidine kinase</fullName>
        <ecNumber evidence="2">2.7.13.3</ecNumber>
    </recommendedName>
</protein>
<dbReference type="InterPro" id="IPR003661">
    <property type="entry name" value="HisK_dim/P_dom"/>
</dbReference>
<dbReference type="Pfam" id="PF00512">
    <property type="entry name" value="HisKA"/>
    <property type="match status" value="1"/>
</dbReference>
<dbReference type="Pfam" id="PF02518">
    <property type="entry name" value="HATPase_c"/>
    <property type="match status" value="1"/>
</dbReference>
<dbReference type="PANTHER" id="PTHR43547:SF2">
    <property type="entry name" value="HYBRID SIGNAL TRANSDUCTION HISTIDINE KINASE C"/>
    <property type="match status" value="1"/>
</dbReference>
<dbReference type="Pfam" id="PF00072">
    <property type="entry name" value="Response_reg"/>
    <property type="match status" value="1"/>
</dbReference>
<dbReference type="CDD" id="cd00130">
    <property type="entry name" value="PAS"/>
    <property type="match status" value="1"/>
</dbReference>
<feature type="domain" description="PAC" evidence="8">
    <location>
        <begin position="92"/>
        <end position="144"/>
    </location>
</feature>
<feature type="domain" description="PAS" evidence="7">
    <location>
        <begin position="33"/>
        <end position="72"/>
    </location>
</feature>
<evidence type="ECO:0000256" key="4">
    <source>
        <dbReference type="PROSITE-ProRule" id="PRU00169"/>
    </source>
</evidence>
<keyword evidence="3 4" id="KW-0597">Phosphoprotein</keyword>
<dbReference type="SUPFAM" id="SSF55874">
    <property type="entry name" value="ATPase domain of HSP90 chaperone/DNA topoisomerase II/histidine kinase"/>
    <property type="match status" value="1"/>
</dbReference>
<dbReference type="PANTHER" id="PTHR43547">
    <property type="entry name" value="TWO-COMPONENT HISTIDINE KINASE"/>
    <property type="match status" value="1"/>
</dbReference>
<dbReference type="InterPro" id="IPR005467">
    <property type="entry name" value="His_kinase_dom"/>
</dbReference>
<dbReference type="InterPro" id="IPR000700">
    <property type="entry name" value="PAS-assoc_C"/>
</dbReference>
<dbReference type="InterPro" id="IPR036890">
    <property type="entry name" value="HATPase_C_sf"/>
</dbReference>
<dbReference type="InterPro" id="IPR035965">
    <property type="entry name" value="PAS-like_dom_sf"/>
</dbReference>
<dbReference type="InterPro" id="IPR000014">
    <property type="entry name" value="PAS"/>
</dbReference>
<evidence type="ECO:0000256" key="1">
    <source>
        <dbReference type="ARBA" id="ARBA00000085"/>
    </source>
</evidence>
<feature type="domain" description="Histidine kinase" evidence="5">
    <location>
        <begin position="154"/>
        <end position="371"/>
    </location>
</feature>
<dbReference type="Gene3D" id="3.40.50.2300">
    <property type="match status" value="1"/>
</dbReference>
<dbReference type="SUPFAM" id="SSF52172">
    <property type="entry name" value="CheY-like"/>
    <property type="match status" value="1"/>
</dbReference>
<dbReference type="PROSITE" id="PS50110">
    <property type="entry name" value="RESPONSE_REGULATORY"/>
    <property type="match status" value="1"/>
</dbReference>
<accession>A0ABY6B881</accession>
<dbReference type="RefSeq" id="WP_261693277.1">
    <property type="nucleotide sequence ID" value="NZ_CP104694.1"/>
</dbReference>
<dbReference type="InterPro" id="IPR001789">
    <property type="entry name" value="Sig_transdc_resp-reg_receiver"/>
</dbReference>
<name>A0ABY6B881_9GAMM</name>
<feature type="modified residue" description="4-aspartylphosphate" evidence="4">
    <location>
        <position position="436"/>
    </location>
</feature>
<evidence type="ECO:0000313" key="10">
    <source>
        <dbReference type="Proteomes" id="UP001064632"/>
    </source>
</evidence>
<keyword evidence="9" id="KW-0547">Nucleotide-binding</keyword>
<gene>
    <name evidence="9" type="ORF">N4264_16220</name>
</gene>
<evidence type="ECO:0000256" key="3">
    <source>
        <dbReference type="ARBA" id="ARBA00022553"/>
    </source>
</evidence>
<dbReference type="PROSITE" id="PS50109">
    <property type="entry name" value="HIS_KIN"/>
    <property type="match status" value="1"/>
</dbReference>
<dbReference type="InterPro" id="IPR011006">
    <property type="entry name" value="CheY-like_superfamily"/>
</dbReference>
<evidence type="ECO:0000259" key="6">
    <source>
        <dbReference type="PROSITE" id="PS50110"/>
    </source>
</evidence>
<dbReference type="Gene3D" id="3.30.450.20">
    <property type="entry name" value="PAS domain"/>
    <property type="match status" value="1"/>
</dbReference>
<dbReference type="NCBIfam" id="TIGR00229">
    <property type="entry name" value="sensory_box"/>
    <property type="match status" value="1"/>
</dbReference>
<feature type="domain" description="Response regulatory" evidence="6">
    <location>
        <begin position="387"/>
        <end position="503"/>
    </location>
</feature>
<reference evidence="9" key="1">
    <citation type="submission" date="2022-09" db="EMBL/GenBank/DDBJ databases">
        <title>Tahibacter sp. nov., isolated from a fresh water.</title>
        <authorList>
            <person name="Baek J.H."/>
            <person name="Lee J.K."/>
            <person name="Kim J.M."/>
            <person name="Jeon C.O."/>
        </authorList>
    </citation>
    <scope>NUCLEOTIDE SEQUENCE</scope>
    <source>
        <strain evidence="9">W38</strain>
    </source>
</reference>
<evidence type="ECO:0000256" key="2">
    <source>
        <dbReference type="ARBA" id="ARBA00012438"/>
    </source>
</evidence>
<dbReference type="EMBL" id="CP104694">
    <property type="protein sequence ID" value="UXI66293.1"/>
    <property type="molecule type" value="Genomic_DNA"/>
</dbReference>
<dbReference type="InterPro" id="IPR004358">
    <property type="entry name" value="Sig_transdc_His_kin-like_C"/>
</dbReference>
<dbReference type="Pfam" id="PF13426">
    <property type="entry name" value="PAS_9"/>
    <property type="match status" value="1"/>
</dbReference>
<dbReference type="CDD" id="cd16922">
    <property type="entry name" value="HATPase_EvgS-ArcB-TorS-like"/>
    <property type="match status" value="1"/>
</dbReference>
<comment type="catalytic activity">
    <reaction evidence="1">
        <text>ATP + protein L-histidine = ADP + protein N-phospho-L-histidine.</text>
        <dbReference type="EC" id="2.7.13.3"/>
    </reaction>
</comment>
<dbReference type="PRINTS" id="PR00344">
    <property type="entry name" value="BCTRLSENSOR"/>
</dbReference>
<dbReference type="EC" id="2.7.13.3" evidence="2"/>
<keyword evidence="10" id="KW-1185">Reference proteome</keyword>
<evidence type="ECO:0000259" key="8">
    <source>
        <dbReference type="PROSITE" id="PS50113"/>
    </source>
</evidence>
<dbReference type="SMART" id="SM00387">
    <property type="entry name" value="HATPase_c"/>
    <property type="match status" value="1"/>
</dbReference>
<dbReference type="InterPro" id="IPR003594">
    <property type="entry name" value="HATPase_dom"/>
</dbReference>
<evidence type="ECO:0000313" key="9">
    <source>
        <dbReference type="EMBL" id="UXI66293.1"/>
    </source>
</evidence>
<evidence type="ECO:0000259" key="7">
    <source>
        <dbReference type="PROSITE" id="PS50112"/>
    </source>
</evidence>
<dbReference type="SMART" id="SM00388">
    <property type="entry name" value="HisKA"/>
    <property type="match status" value="1"/>
</dbReference>
<dbReference type="InterPro" id="IPR036097">
    <property type="entry name" value="HisK_dim/P_sf"/>
</dbReference>
<dbReference type="Gene3D" id="1.10.287.130">
    <property type="match status" value="1"/>
</dbReference>
<organism evidence="9 10">
    <name type="scientific">Tahibacter amnicola</name>
    <dbReference type="NCBI Taxonomy" id="2976241"/>
    <lineage>
        <taxon>Bacteria</taxon>
        <taxon>Pseudomonadati</taxon>
        <taxon>Pseudomonadota</taxon>
        <taxon>Gammaproteobacteria</taxon>
        <taxon>Lysobacterales</taxon>
        <taxon>Rhodanobacteraceae</taxon>
        <taxon>Tahibacter</taxon>
    </lineage>
</organism>
<dbReference type="SMART" id="SM00448">
    <property type="entry name" value="REC"/>
    <property type="match status" value="1"/>
</dbReference>
<dbReference type="Proteomes" id="UP001064632">
    <property type="component" value="Chromosome"/>
</dbReference>
<dbReference type="SUPFAM" id="SSF55785">
    <property type="entry name" value="PYP-like sensor domain (PAS domain)"/>
    <property type="match status" value="1"/>
</dbReference>
<sequence>MAVYPQVAENVVSPAEAADLFRLLVGQVRDYAIFVLDTNGIVISWNAGAERIKGYKAGEIIGHHFSRFYPEEAIRSGWPQTELDSARRDGRFEDEGWRLRKDGTRFWANVIITALYREDGTLRGFAKVTRDLTERRRAERLEADARQMSEFLAMLGHELRNPLAPITSAVTLAQRSLGDGERVSWALGVIGRQAAHMTRLVDDLLDMSRISRGQVRLERRRLIFREAIERAVEAVRPDCEQRGHQLDVNIDSRVLVRGDGVRLTQIITNLLVNASKYTPDGGRISVTLTVENEQARLSICDTGIGIAPDLLPRIFDIFTQGDRGLDRKAGGLGLGLAIAKRLVDMHGGHLAVRSAGPGCGSEFVVTLPVFACPGETETESPFADQLTVLVVDDNIDAAQVAKAMLESSGHRVIAAYDGETGLAMARNHLPDVIILDIGLPRMNGYELARQVRRIPELEGVTLVAITGYGTEEDRRTALEAGFDLHAVKPIDYDQLQLRLPVLAAQTPSRPRAISPM</sequence>
<dbReference type="PROSITE" id="PS50113">
    <property type="entry name" value="PAC"/>
    <property type="match status" value="1"/>
</dbReference>
<dbReference type="PROSITE" id="PS50112">
    <property type="entry name" value="PAS"/>
    <property type="match status" value="1"/>
</dbReference>
<keyword evidence="9" id="KW-0067">ATP-binding</keyword>